<feature type="region of interest" description="Disordered" evidence="1">
    <location>
        <begin position="1"/>
        <end position="45"/>
    </location>
</feature>
<sequence>MYDKNQPCKTLEKPDNISSHKTLSRGNFTRARLVKGQTDSTFKNI</sequence>
<feature type="compositionally biased region" description="Polar residues" evidence="1">
    <location>
        <begin position="16"/>
        <end position="27"/>
    </location>
</feature>
<keyword evidence="3" id="KW-1185">Reference proteome</keyword>
<dbReference type="EMBL" id="AP014548">
    <property type="protein sequence ID" value="BAO54905.1"/>
    <property type="molecule type" value="Genomic_DNA"/>
</dbReference>
<protein>
    <submittedName>
        <fullName evidence="2">Uncharacterized protein</fullName>
    </submittedName>
</protein>
<organism evidence="2 3">
    <name type="scientific">Nonlabens marinus S1-08</name>
    <dbReference type="NCBI Taxonomy" id="1454201"/>
    <lineage>
        <taxon>Bacteria</taxon>
        <taxon>Pseudomonadati</taxon>
        <taxon>Bacteroidota</taxon>
        <taxon>Flavobacteriia</taxon>
        <taxon>Flavobacteriales</taxon>
        <taxon>Flavobacteriaceae</taxon>
        <taxon>Nonlabens</taxon>
    </lineage>
</organism>
<gene>
    <name evidence="2" type="ORF">NMS_0896</name>
</gene>
<dbReference type="STRING" id="1454201.NMS_0896"/>
<accession>W8VQ76</accession>
<evidence type="ECO:0000313" key="3">
    <source>
        <dbReference type="Proteomes" id="UP000031760"/>
    </source>
</evidence>
<name>W8VQ76_9FLAO</name>
<dbReference type="HOGENOM" id="CLU_3202680_0_0_10"/>
<reference evidence="2 3" key="1">
    <citation type="journal article" date="2014" name="Proc. Natl. Acad. Sci. U.S.A.">
        <title>Functional characterization of flavobacteria rhodopsins reveals a unique class of light-driven chloride pump in bacteria.</title>
        <authorList>
            <person name="Yoshizawa S."/>
            <person name="Kumagai Y."/>
            <person name="Kim H."/>
            <person name="Ogura Y."/>
            <person name="Hayashi T."/>
            <person name="Iwasaki W."/>
            <person name="DeLong E.F."/>
            <person name="Kogure K."/>
        </authorList>
    </citation>
    <scope>NUCLEOTIDE SEQUENCE [LARGE SCALE GENOMIC DNA]</scope>
    <source>
        <strain evidence="2 3">S1-08</strain>
    </source>
</reference>
<dbReference type="AlphaFoldDB" id="W8VQ76"/>
<evidence type="ECO:0000313" key="2">
    <source>
        <dbReference type="EMBL" id="BAO54905.1"/>
    </source>
</evidence>
<evidence type="ECO:0000256" key="1">
    <source>
        <dbReference type="SAM" id="MobiDB-lite"/>
    </source>
</evidence>
<proteinExistence type="predicted"/>
<dbReference type="KEGG" id="nmf:NMS_0896"/>
<dbReference type="Proteomes" id="UP000031760">
    <property type="component" value="Chromosome"/>
</dbReference>